<reference evidence="2 3" key="1">
    <citation type="submission" date="2017-10" db="EMBL/GenBank/DDBJ databases">
        <title>Comparative genomics in systemic dimorphic fungi from Ajellomycetaceae.</title>
        <authorList>
            <person name="Munoz J.F."/>
            <person name="Mcewen J.G."/>
            <person name="Clay O.K."/>
            <person name="Cuomo C.A."/>
        </authorList>
    </citation>
    <scope>NUCLEOTIDE SEQUENCE [LARGE SCALE GENOMIC DNA]</scope>
    <source>
        <strain evidence="2 3">UAMH4076</strain>
    </source>
</reference>
<gene>
    <name evidence="2" type="ORF">GX50_01289</name>
</gene>
<dbReference type="Proteomes" id="UP000226031">
    <property type="component" value="Unassembled WGS sequence"/>
</dbReference>
<feature type="compositionally biased region" description="Basic and acidic residues" evidence="1">
    <location>
        <begin position="306"/>
        <end position="316"/>
    </location>
</feature>
<feature type="compositionally biased region" description="Basic and acidic residues" evidence="1">
    <location>
        <begin position="544"/>
        <end position="558"/>
    </location>
</feature>
<dbReference type="STRING" id="73230.A0A2B7ZR21"/>
<dbReference type="VEuPathDB" id="FungiDB:EMCG_00783"/>
<feature type="region of interest" description="Disordered" evidence="1">
    <location>
        <begin position="306"/>
        <end position="562"/>
    </location>
</feature>
<feature type="compositionally biased region" description="Polar residues" evidence="1">
    <location>
        <begin position="408"/>
        <end position="426"/>
    </location>
</feature>
<feature type="compositionally biased region" description="Basic residues" evidence="1">
    <location>
        <begin position="519"/>
        <end position="528"/>
    </location>
</feature>
<comment type="caution">
    <text evidence="2">The sequence shown here is derived from an EMBL/GenBank/DDBJ whole genome shotgun (WGS) entry which is preliminary data.</text>
</comment>
<keyword evidence="3" id="KW-1185">Reference proteome</keyword>
<feature type="compositionally biased region" description="Polar residues" evidence="1">
    <location>
        <begin position="452"/>
        <end position="490"/>
    </location>
</feature>
<dbReference type="AlphaFoldDB" id="A0A2B7ZR21"/>
<organism evidence="2 3">
    <name type="scientific">[Emmonsia] crescens</name>
    <dbReference type="NCBI Taxonomy" id="73230"/>
    <lineage>
        <taxon>Eukaryota</taxon>
        <taxon>Fungi</taxon>
        <taxon>Dikarya</taxon>
        <taxon>Ascomycota</taxon>
        <taxon>Pezizomycotina</taxon>
        <taxon>Eurotiomycetes</taxon>
        <taxon>Eurotiomycetidae</taxon>
        <taxon>Onygenales</taxon>
        <taxon>Ajellomycetaceae</taxon>
        <taxon>Emergomyces</taxon>
    </lineage>
</organism>
<evidence type="ECO:0000313" key="2">
    <source>
        <dbReference type="EMBL" id="PGH35831.1"/>
    </source>
</evidence>
<feature type="compositionally biased region" description="Polar residues" evidence="1">
    <location>
        <begin position="376"/>
        <end position="388"/>
    </location>
</feature>
<evidence type="ECO:0008006" key="4">
    <source>
        <dbReference type="Google" id="ProtNLM"/>
    </source>
</evidence>
<proteinExistence type="predicted"/>
<feature type="region of interest" description="Disordered" evidence="1">
    <location>
        <begin position="78"/>
        <end position="98"/>
    </location>
</feature>
<evidence type="ECO:0000313" key="3">
    <source>
        <dbReference type="Proteomes" id="UP000226031"/>
    </source>
</evidence>
<feature type="compositionally biased region" description="Basic and acidic residues" evidence="1">
    <location>
        <begin position="333"/>
        <end position="348"/>
    </location>
</feature>
<evidence type="ECO:0000256" key="1">
    <source>
        <dbReference type="SAM" id="MobiDB-lite"/>
    </source>
</evidence>
<sequence>MSEIGTAFFSDPNSSKLTGINVATIHPVLHVARLGFRLSLLLNAVGCDVAAAGIDVHSIAKGLSLYVAALKQVGQSLQTMDSPHSPESSRTAQEISEQSRTVFDDFEIMLDKAHRNDGSSIQERFKRCFRKQHVTYLLAHLEALKLSLMVMLHILQLGKLASTRRNTLNSQGNDIIQQERAEAQNMIIVRYWAIYRLDRLHDLAVREAMEYTQNESDPRLSNPQLNGTCVQPLSNIPTRLPVISLGNLDSSLAAITQSPKDMIRVSSKVIDPLISRWTRVEGYWELPAEEASPQRHVSFESDIENDEYRNGSEGHDSQGYYLEGTTSNWRQPHSQEARKRAAQLRKDYSSLQTRVDSDTDESSNNEGQPRRRNVSFAPSGNTSASGEGTQRREDNEHINNTDKGKPKTSPSQLRIPTPEINVQNHQNSDDRPHSSSSSTRTLPRAIPERQPQRYSHNPSLSPRSHPRSFTSAPGQQQYAANTYISSSPSSHYAPRPSSYPPPINTNNHSPRNPSPYTTAHHHQRHRHHDSPSRRSNNSYTSGQQRRDPPGKDDSAERRKNFKRSATTGILGASAITTFISALEDLSI</sequence>
<feature type="compositionally biased region" description="Basic and acidic residues" evidence="1">
    <location>
        <begin position="389"/>
        <end position="405"/>
    </location>
</feature>
<dbReference type="EMBL" id="PDND01000015">
    <property type="protein sequence ID" value="PGH35831.1"/>
    <property type="molecule type" value="Genomic_DNA"/>
</dbReference>
<name>A0A2B7ZR21_9EURO</name>
<protein>
    <recommendedName>
        <fullName evidence="4">Fungal N-terminal domain-containing protein</fullName>
    </recommendedName>
</protein>
<feature type="compositionally biased region" description="Polar residues" evidence="1">
    <location>
        <begin position="504"/>
        <end position="517"/>
    </location>
</feature>
<accession>A0A2B7ZR21</accession>